<name>A0A8X8CC98_POPTO</name>
<feature type="region of interest" description="Disordered" evidence="1">
    <location>
        <begin position="79"/>
        <end position="118"/>
    </location>
</feature>
<reference evidence="2" key="1">
    <citation type="journal article" date="2020" name="bioRxiv">
        <title>Hybrid origin of Populus tomentosa Carr. identified through genome sequencing and phylogenomic analysis.</title>
        <authorList>
            <person name="An X."/>
            <person name="Gao K."/>
            <person name="Chen Z."/>
            <person name="Li J."/>
            <person name="Yang X."/>
            <person name="Yang X."/>
            <person name="Zhou J."/>
            <person name="Guo T."/>
            <person name="Zhao T."/>
            <person name="Huang S."/>
            <person name="Miao D."/>
            <person name="Khan W.U."/>
            <person name="Rao P."/>
            <person name="Ye M."/>
            <person name="Lei B."/>
            <person name="Liao W."/>
            <person name="Wang J."/>
            <person name="Ji L."/>
            <person name="Li Y."/>
            <person name="Guo B."/>
            <person name="Mustafa N.S."/>
            <person name="Li S."/>
            <person name="Yun Q."/>
            <person name="Keller S.R."/>
            <person name="Mao J."/>
            <person name="Zhang R."/>
            <person name="Strauss S.H."/>
        </authorList>
    </citation>
    <scope>NUCLEOTIDE SEQUENCE</scope>
    <source>
        <strain evidence="2">GM15</strain>
        <tissue evidence="2">Leaf</tissue>
    </source>
</reference>
<feature type="region of interest" description="Disordered" evidence="1">
    <location>
        <begin position="1"/>
        <end position="28"/>
    </location>
</feature>
<protein>
    <submittedName>
        <fullName evidence="2">Uncharacterized protein</fullName>
    </submittedName>
</protein>
<keyword evidence="3" id="KW-1185">Reference proteome</keyword>
<evidence type="ECO:0000256" key="1">
    <source>
        <dbReference type="SAM" id="MobiDB-lite"/>
    </source>
</evidence>
<accession>A0A8X8CC98</accession>
<evidence type="ECO:0000313" key="2">
    <source>
        <dbReference type="EMBL" id="KAG6747549.1"/>
    </source>
</evidence>
<dbReference type="EMBL" id="JAAWWB010000028">
    <property type="protein sequence ID" value="KAG6747549.1"/>
    <property type="molecule type" value="Genomic_DNA"/>
</dbReference>
<gene>
    <name evidence="2" type="ORF">POTOM_047435</name>
</gene>
<evidence type="ECO:0000313" key="3">
    <source>
        <dbReference type="Proteomes" id="UP000886885"/>
    </source>
</evidence>
<organism evidence="2 3">
    <name type="scientific">Populus tomentosa</name>
    <name type="common">Chinese white poplar</name>
    <dbReference type="NCBI Taxonomy" id="118781"/>
    <lineage>
        <taxon>Eukaryota</taxon>
        <taxon>Viridiplantae</taxon>
        <taxon>Streptophyta</taxon>
        <taxon>Embryophyta</taxon>
        <taxon>Tracheophyta</taxon>
        <taxon>Spermatophyta</taxon>
        <taxon>Magnoliopsida</taxon>
        <taxon>eudicotyledons</taxon>
        <taxon>Gunneridae</taxon>
        <taxon>Pentapetalae</taxon>
        <taxon>rosids</taxon>
        <taxon>fabids</taxon>
        <taxon>Malpighiales</taxon>
        <taxon>Salicaceae</taxon>
        <taxon>Saliceae</taxon>
        <taxon>Populus</taxon>
    </lineage>
</organism>
<dbReference type="AlphaFoldDB" id="A0A8X8CC98"/>
<sequence length="118" mass="12752">MSSKALDYSAETNTDSSADTKDSSNETNINELASNFPIKALLKSSDLGDVNPITSSLSIEDHVRTSLLELPLCITSKQISLPSSSETSSSSRRKKKKDIPEMKTWATPTPTPHVAQSI</sequence>
<comment type="caution">
    <text evidence="2">The sequence shown here is derived from an EMBL/GenBank/DDBJ whole genome shotgun (WGS) entry which is preliminary data.</text>
</comment>
<dbReference type="Proteomes" id="UP000886885">
    <property type="component" value="Chromosome 14D"/>
</dbReference>
<proteinExistence type="predicted"/>